<organism evidence="1 2">
    <name type="scientific">Macroventuria anomochaeta</name>
    <dbReference type="NCBI Taxonomy" id="301207"/>
    <lineage>
        <taxon>Eukaryota</taxon>
        <taxon>Fungi</taxon>
        <taxon>Dikarya</taxon>
        <taxon>Ascomycota</taxon>
        <taxon>Pezizomycotina</taxon>
        <taxon>Dothideomycetes</taxon>
        <taxon>Pleosporomycetidae</taxon>
        <taxon>Pleosporales</taxon>
        <taxon>Pleosporineae</taxon>
        <taxon>Didymellaceae</taxon>
        <taxon>Macroventuria</taxon>
    </lineage>
</organism>
<gene>
    <name evidence="1" type="ORF">BU25DRAFT_110667</name>
</gene>
<reference evidence="1" key="1">
    <citation type="journal article" date="2020" name="Stud. Mycol.">
        <title>101 Dothideomycetes genomes: a test case for predicting lifestyles and emergence of pathogens.</title>
        <authorList>
            <person name="Haridas S."/>
            <person name="Albert R."/>
            <person name="Binder M."/>
            <person name="Bloem J."/>
            <person name="Labutti K."/>
            <person name="Salamov A."/>
            <person name="Andreopoulos B."/>
            <person name="Baker S."/>
            <person name="Barry K."/>
            <person name="Bills G."/>
            <person name="Bluhm B."/>
            <person name="Cannon C."/>
            <person name="Castanera R."/>
            <person name="Culley D."/>
            <person name="Daum C."/>
            <person name="Ezra D."/>
            <person name="Gonzalez J."/>
            <person name="Henrissat B."/>
            <person name="Kuo A."/>
            <person name="Liang C."/>
            <person name="Lipzen A."/>
            <person name="Lutzoni F."/>
            <person name="Magnuson J."/>
            <person name="Mondo S."/>
            <person name="Nolan M."/>
            <person name="Ohm R."/>
            <person name="Pangilinan J."/>
            <person name="Park H.-J."/>
            <person name="Ramirez L."/>
            <person name="Alfaro M."/>
            <person name="Sun H."/>
            <person name="Tritt A."/>
            <person name="Yoshinaga Y."/>
            <person name="Zwiers L.-H."/>
            <person name="Turgeon B."/>
            <person name="Goodwin S."/>
            <person name="Spatafora J."/>
            <person name="Crous P."/>
            <person name="Grigoriev I."/>
        </authorList>
    </citation>
    <scope>NUCLEOTIDE SEQUENCE</scope>
    <source>
        <strain evidence="1">CBS 525.71</strain>
    </source>
</reference>
<proteinExistence type="predicted"/>
<dbReference type="EMBL" id="MU006724">
    <property type="protein sequence ID" value="KAF2625759.1"/>
    <property type="molecule type" value="Genomic_DNA"/>
</dbReference>
<keyword evidence="2" id="KW-1185">Reference proteome</keyword>
<sequence length="61" mass="6740">MNEATEVDPSFAMKHMSVLLLLLITLLLVLCHLAIQLLLVVLAGLLLNSFERVLDQPNVLS</sequence>
<evidence type="ECO:0000313" key="2">
    <source>
        <dbReference type="Proteomes" id="UP000799754"/>
    </source>
</evidence>
<comment type="caution">
    <text evidence="1">The sequence shown here is derived from an EMBL/GenBank/DDBJ whole genome shotgun (WGS) entry which is preliminary data.</text>
</comment>
<name>A0ACB6RVG2_9PLEO</name>
<accession>A0ACB6RVG2</accession>
<dbReference type="Proteomes" id="UP000799754">
    <property type="component" value="Unassembled WGS sequence"/>
</dbReference>
<evidence type="ECO:0000313" key="1">
    <source>
        <dbReference type="EMBL" id="KAF2625759.1"/>
    </source>
</evidence>
<protein>
    <submittedName>
        <fullName evidence="1">Uncharacterized protein</fullName>
    </submittedName>
</protein>